<feature type="region of interest" description="Disordered" evidence="1">
    <location>
        <begin position="47"/>
        <end position="66"/>
    </location>
</feature>
<gene>
    <name evidence="2" type="ORF">KS407_22120</name>
</gene>
<proteinExistence type="predicted"/>
<dbReference type="RefSeq" id="WP_088074929.1">
    <property type="nucleotide sequence ID" value="NZ_JAHQCR010000088.1"/>
</dbReference>
<dbReference type="EMBL" id="JAHQCR010000088">
    <property type="protein sequence ID" value="MBU9724124.1"/>
    <property type="molecule type" value="Genomic_DNA"/>
</dbReference>
<evidence type="ECO:0000256" key="1">
    <source>
        <dbReference type="SAM" id="MobiDB-lite"/>
    </source>
</evidence>
<dbReference type="Proteomes" id="UP000790580">
    <property type="component" value="Unassembled WGS sequence"/>
</dbReference>
<protein>
    <recommendedName>
        <fullName evidence="4">Phage tail protein</fullName>
    </recommendedName>
</protein>
<sequence length="199" mass="22705">MRNRKAVAKPQSTQLGEGVLIYNFNPDDWNDEESVAFGATRGGGSYNVEPTNKPIRFDGDNGEDTKGLKRREEWKITITANALEFDHEKMQRYMPGTTETKNQDIHNPAYTKYRPKVDFDDEDYFENLAYVTQTKSGDVVAYVIENVLPDGAFSAAFNDKDEVVAETTFTAHFDPEKMNEVPTYIVYYEGLSLNEEDQQ</sequence>
<comment type="caution">
    <text evidence="2">The sequence shown here is derived from an EMBL/GenBank/DDBJ whole genome shotgun (WGS) entry which is preliminary data.</text>
</comment>
<reference evidence="2 3" key="1">
    <citation type="submission" date="2021-06" db="EMBL/GenBank/DDBJ databases">
        <title>Bacillus sp. RD4P76, an endophyte from a halophyte.</title>
        <authorList>
            <person name="Sun J.-Q."/>
        </authorList>
    </citation>
    <scope>NUCLEOTIDE SEQUENCE [LARGE SCALE GENOMIC DNA]</scope>
    <source>
        <strain evidence="2 3">JCM 17098</strain>
    </source>
</reference>
<keyword evidence="3" id="KW-1185">Reference proteome</keyword>
<evidence type="ECO:0008006" key="4">
    <source>
        <dbReference type="Google" id="ProtNLM"/>
    </source>
</evidence>
<organism evidence="2 3">
    <name type="scientific">Evansella alkalicola</name>
    <dbReference type="NCBI Taxonomy" id="745819"/>
    <lineage>
        <taxon>Bacteria</taxon>
        <taxon>Bacillati</taxon>
        <taxon>Bacillota</taxon>
        <taxon>Bacilli</taxon>
        <taxon>Bacillales</taxon>
        <taxon>Bacillaceae</taxon>
        <taxon>Evansella</taxon>
    </lineage>
</organism>
<evidence type="ECO:0000313" key="3">
    <source>
        <dbReference type="Proteomes" id="UP000790580"/>
    </source>
</evidence>
<evidence type="ECO:0000313" key="2">
    <source>
        <dbReference type="EMBL" id="MBU9724124.1"/>
    </source>
</evidence>
<accession>A0ABS6K251</accession>
<feature type="compositionally biased region" description="Basic and acidic residues" evidence="1">
    <location>
        <begin position="55"/>
        <end position="66"/>
    </location>
</feature>
<name>A0ABS6K251_9BACI</name>